<feature type="signal peptide" evidence="1">
    <location>
        <begin position="1"/>
        <end position="17"/>
    </location>
</feature>
<name>A0A9W4HPB8_PENOL</name>
<dbReference type="PROSITE" id="PS51186">
    <property type="entry name" value="GNAT"/>
    <property type="match status" value="1"/>
</dbReference>
<gene>
    <name evidence="3" type="ORF">POLS_LOCUS4034</name>
</gene>
<reference evidence="3" key="1">
    <citation type="submission" date="2021-07" db="EMBL/GenBank/DDBJ databases">
        <authorList>
            <person name="Branca A.L. A."/>
        </authorList>
    </citation>
    <scope>NUCLEOTIDE SEQUENCE</scope>
</reference>
<dbReference type="InterPro" id="IPR011051">
    <property type="entry name" value="RmlC_Cupin_sf"/>
</dbReference>
<dbReference type="InterPro" id="IPR016181">
    <property type="entry name" value="Acyl_CoA_acyltransferase"/>
</dbReference>
<keyword evidence="1" id="KW-0732">Signal</keyword>
<dbReference type="Proteomes" id="UP001153618">
    <property type="component" value="Unassembled WGS sequence"/>
</dbReference>
<dbReference type="EMBL" id="CAJVOS010000020">
    <property type="protein sequence ID" value="CAG8078200.1"/>
    <property type="molecule type" value="Genomic_DNA"/>
</dbReference>
<evidence type="ECO:0000259" key="2">
    <source>
        <dbReference type="PROSITE" id="PS51186"/>
    </source>
</evidence>
<dbReference type="Gene3D" id="3.40.630.30">
    <property type="match status" value="1"/>
</dbReference>
<protein>
    <recommendedName>
        <fullName evidence="2">N-acetyltransferase domain-containing protein</fullName>
    </recommendedName>
</protein>
<dbReference type="PANTHER" id="PTHR43346">
    <property type="entry name" value="LIGAND BINDING DOMAIN PROTEIN, PUTATIVE (AFU_ORTHOLOGUE AFUA_6G14370)-RELATED"/>
    <property type="match status" value="1"/>
</dbReference>
<dbReference type="InterPro" id="IPR052538">
    <property type="entry name" value="Flavonoid_dioxygenase-like"/>
</dbReference>
<dbReference type="CDD" id="cd02215">
    <property type="entry name" value="cupin_QDO_N_C"/>
    <property type="match status" value="1"/>
</dbReference>
<feature type="chain" id="PRO_5040960184" description="N-acetyltransferase domain-containing protein" evidence="1">
    <location>
        <begin position="18"/>
        <end position="613"/>
    </location>
</feature>
<dbReference type="GO" id="GO:0016747">
    <property type="term" value="F:acyltransferase activity, transferring groups other than amino-acyl groups"/>
    <property type="evidence" value="ECO:0007669"/>
    <property type="project" value="InterPro"/>
</dbReference>
<accession>A0A9W4HPB8</accession>
<sequence length="613" mass="67303">MLTSALFLLASLGLAQSATLEDLYLENAPSAPRPYVIPHYANSHAVAVGDQVYRFTVTGPSSDNAFTLMSTNAPSSSSLGVLPHVHQKHYENFFSFKGRFQLWAQKDAAEQQARLLTAGDYGSVPRNTTHTFQILDPDTEMVGVIVPGGFEDLFYALGTNYTSDTGTPYVPAHSNSSSSPDSSVISSLQKFDVYAKLGFEPRRDLVNGTAPVDNSEWHTGDNALGTPGQPYFVANGYGPKYLNSKFGYQVVQPFVTAKQAQDTNYTLSTISLNHQTKNNAPSYTLKGATAFEVIEGVLKIQIGDYPVATLYTGDVAFVPAGVSFTYYTEVAFTKALYIASGSNGVDSQLIRGGKTWNWELTGSTLIDGFPCVSLTARRSCSVLFPHYSVLSVVLHTPRDYDIMALRLEPATTEDLPAIVDLWFTVFNDPVMSHMMPDTPGVRQWFSDTNRTDMLTKPYQKYLKVVDPSAEVAGRPRIVSYAKWDLSTASERGPRFAPWHAEQPGSDCDAFFGVMEENRKRLYGDRKNFCMCLALASGSRTNRVDLDMLATHPDYRRRGAGSMLIRWGCEVADREGAGAYIDASKAGAPLYAKHGFVDRSDPAVKGEIASMMRN</sequence>
<dbReference type="Gene3D" id="2.60.120.10">
    <property type="entry name" value="Jelly Rolls"/>
    <property type="match status" value="2"/>
</dbReference>
<evidence type="ECO:0000313" key="3">
    <source>
        <dbReference type="EMBL" id="CAG8078200.1"/>
    </source>
</evidence>
<dbReference type="AlphaFoldDB" id="A0A9W4HPB8"/>
<dbReference type="CDD" id="cd04301">
    <property type="entry name" value="NAT_SF"/>
    <property type="match status" value="1"/>
</dbReference>
<dbReference type="InterPro" id="IPR014710">
    <property type="entry name" value="RmlC-like_jellyroll"/>
</dbReference>
<evidence type="ECO:0000313" key="4">
    <source>
        <dbReference type="Proteomes" id="UP001153618"/>
    </source>
</evidence>
<dbReference type="SUPFAM" id="SSF55729">
    <property type="entry name" value="Acyl-CoA N-acyltransferases (Nat)"/>
    <property type="match status" value="1"/>
</dbReference>
<keyword evidence="4" id="KW-1185">Reference proteome</keyword>
<feature type="domain" description="N-acetyltransferase" evidence="2">
    <location>
        <begin position="475"/>
        <end position="613"/>
    </location>
</feature>
<organism evidence="3 4">
    <name type="scientific">Penicillium olsonii</name>
    <dbReference type="NCBI Taxonomy" id="99116"/>
    <lineage>
        <taxon>Eukaryota</taxon>
        <taxon>Fungi</taxon>
        <taxon>Dikarya</taxon>
        <taxon>Ascomycota</taxon>
        <taxon>Pezizomycotina</taxon>
        <taxon>Eurotiomycetes</taxon>
        <taxon>Eurotiomycetidae</taxon>
        <taxon>Eurotiales</taxon>
        <taxon>Aspergillaceae</taxon>
        <taxon>Penicillium</taxon>
    </lineage>
</organism>
<dbReference type="CDD" id="cd20281">
    <property type="entry name" value="cupin_QDO_C"/>
    <property type="match status" value="1"/>
</dbReference>
<dbReference type="PANTHER" id="PTHR43346:SF1">
    <property type="entry name" value="QUERCETIN 2,3-DIOXYGENASE-RELATED"/>
    <property type="match status" value="1"/>
</dbReference>
<dbReference type="Pfam" id="PF13508">
    <property type="entry name" value="Acetyltransf_7"/>
    <property type="match status" value="1"/>
</dbReference>
<proteinExistence type="predicted"/>
<comment type="caution">
    <text evidence="3">The sequence shown here is derived from an EMBL/GenBank/DDBJ whole genome shotgun (WGS) entry which is preliminary data.</text>
</comment>
<dbReference type="SUPFAM" id="SSF51182">
    <property type="entry name" value="RmlC-like cupins"/>
    <property type="match status" value="1"/>
</dbReference>
<dbReference type="InterPro" id="IPR000182">
    <property type="entry name" value="GNAT_dom"/>
</dbReference>
<dbReference type="OrthoDB" id="5370773at2759"/>
<evidence type="ECO:0000256" key="1">
    <source>
        <dbReference type="SAM" id="SignalP"/>
    </source>
</evidence>